<comment type="caution">
    <text evidence="3">The sequence shown here is derived from an EMBL/GenBank/DDBJ whole genome shotgun (WGS) entry which is preliminary data.</text>
</comment>
<dbReference type="GO" id="GO:1905515">
    <property type="term" value="P:non-motile cilium assembly"/>
    <property type="evidence" value="ECO:0007669"/>
    <property type="project" value="TreeGrafter"/>
</dbReference>
<dbReference type="InterPro" id="IPR011990">
    <property type="entry name" value="TPR-like_helical_dom_sf"/>
</dbReference>
<gene>
    <name evidence="3" type="primary">IFT88_2</name>
    <name evidence="3" type="ORF">OS493_000047</name>
</gene>
<dbReference type="PROSITE" id="PS50005">
    <property type="entry name" value="TPR"/>
    <property type="match status" value="1"/>
</dbReference>
<dbReference type="Proteomes" id="UP001163046">
    <property type="component" value="Unassembled WGS sequence"/>
</dbReference>
<dbReference type="OrthoDB" id="1926212at2759"/>
<dbReference type="GO" id="GO:0097546">
    <property type="term" value="C:ciliary base"/>
    <property type="evidence" value="ECO:0007669"/>
    <property type="project" value="TreeGrafter"/>
</dbReference>
<proteinExistence type="predicted"/>
<dbReference type="PANTHER" id="PTHR44117:SF1">
    <property type="entry name" value="INTRAFLAGELLAR TRANSPORT PROTEIN 88 HOMOLOG"/>
    <property type="match status" value="1"/>
</dbReference>
<dbReference type="SMART" id="SM00028">
    <property type="entry name" value="TPR"/>
    <property type="match status" value="3"/>
</dbReference>
<feature type="compositionally biased region" description="Polar residues" evidence="2">
    <location>
        <begin position="25"/>
        <end position="37"/>
    </location>
</feature>
<keyword evidence="4" id="KW-1185">Reference proteome</keyword>
<evidence type="ECO:0000256" key="1">
    <source>
        <dbReference type="PROSITE-ProRule" id="PRU00339"/>
    </source>
</evidence>
<dbReference type="Pfam" id="PF13174">
    <property type="entry name" value="TPR_6"/>
    <property type="match status" value="2"/>
</dbReference>
<reference evidence="3" key="1">
    <citation type="submission" date="2023-01" db="EMBL/GenBank/DDBJ databases">
        <title>Genome assembly of the deep-sea coral Lophelia pertusa.</title>
        <authorList>
            <person name="Herrera S."/>
            <person name="Cordes E."/>
        </authorList>
    </citation>
    <scope>NUCLEOTIDE SEQUENCE</scope>
    <source>
        <strain evidence="3">USNM1676648</strain>
        <tissue evidence="3">Polyp</tissue>
    </source>
</reference>
<evidence type="ECO:0000256" key="2">
    <source>
        <dbReference type="SAM" id="MobiDB-lite"/>
    </source>
</evidence>
<dbReference type="EMBL" id="MU825396">
    <property type="protein sequence ID" value="KAJ7394245.1"/>
    <property type="molecule type" value="Genomic_DNA"/>
</dbReference>
<feature type="repeat" description="TPR" evidence="1">
    <location>
        <begin position="159"/>
        <end position="192"/>
    </location>
</feature>
<dbReference type="AlphaFoldDB" id="A0A9X0DBW8"/>
<dbReference type="PANTHER" id="PTHR44117">
    <property type="entry name" value="INTRAFLAGELLAR TRANSPORT PROTEIN 88 HOMOLOG"/>
    <property type="match status" value="1"/>
</dbReference>
<dbReference type="InterPro" id="IPR019734">
    <property type="entry name" value="TPR_rpt"/>
</dbReference>
<feature type="compositionally biased region" description="Basic and acidic residues" evidence="2">
    <location>
        <begin position="54"/>
        <end position="63"/>
    </location>
</feature>
<name>A0A9X0DBW8_9CNID</name>
<organism evidence="3 4">
    <name type="scientific">Desmophyllum pertusum</name>
    <dbReference type="NCBI Taxonomy" id="174260"/>
    <lineage>
        <taxon>Eukaryota</taxon>
        <taxon>Metazoa</taxon>
        <taxon>Cnidaria</taxon>
        <taxon>Anthozoa</taxon>
        <taxon>Hexacorallia</taxon>
        <taxon>Scleractinia</taxon>
        <taxon>Caryophylliina</taxon>
        <taxon>Caryophylliidae</taxon>
        <taxon>Desmophyllum</taxon>
    </lineage>
</organism>
<dbReference type="GO" id="GO:0042073">
    <property type="term" value="P:intraciliary transport"/>
    <property type="evidence" value="ECO:0007669"/>
    <property type="project" value="TreeGrafter"/>
</dbReference>
<accession>A0A9X0DBW8</accession>
<dbReference type="Pfam" id="PF13181">
    <property type="entry name" value="TPR_8"/>
    <property type="match status" value="1"/>
</dbReference>
<evidence type="ECO:0000313" key="4">
    <source>
        <dbReference type="Proteomes" id="UP001163046"/>
    </source>
</evidence>
<dbReference type="GO" id="GO:0097730">
    <property type="term" value="C:non-motile cilium"/>
    <property type="evidence" value="ECO:0007669"/>
    <property type="project" value="TreeGrafter"/>
</dbReference>
<protein>
    <submittedName>
        <fullName evidence="3">Intraflagellar transport protein 88</fullName>
    </submittedName>
</protein>
<dbReference type="GO" id="GO:0005814">
    <property type="term" value="C:centriole"/>
    <property type="evidence" value="ECO:0007669"/>
    <property type="project" value="TreeGrafter"/>
</dbReference>
<sequence>MGRPTTGIADTGMARPMTAVRAVGYTSSERTPMTSGGQFDPFNQARLPAPPLEGKSDESPEEKVKQMEKKVNELIEESCFANDRGEYPLALEKAKEAGRKERALCRQREQTSLGEQINLDLTYSVLFNLANQYHANKMYAEALNTYQVIVKNKMFSNAGRLRVNMGNIYCEQKKYPQAVKQYRMALDQVPNTHKDMRIKIMQNIGVAFVKMSQFTDAVTSFEHIMAEKASFQTGFNLLLCYYALGDKEKMKKTFQKLLTVSLGFDDEDKYTLTGDDPQQVLILEVIRNDRLRQIERQSM</sequence>
<keyword evidence="1" id="KW-0802">TPR repeat</keyword>
<dbReference type="SUPFAM" id="SSF48452">
    <property type="entry name" value="TPR-like"/>
    <property type="match status" value="1"/>
</dbReference>
<dbReference type="GO" id="GO:0036064">
    <property type="term" value="C:ciliary basal body"/>
    <property type="evidence" value="ECO:0007669"/>
    <property type="project" value="TreeGrafter"/>
</dbReference>
<dbReference type="GO" id="GO:0019894">
    <property type="term" value="F:kinesin binding"/>
    <property type="evidence" value="ECO:0007669"/>
    <property type="project" value="TreeGrafter"/>
</dbReference>
<dbReference type="Gene3D" id="1.25.40.10">
    <property type="entry name" value="Tetratricopeptide repeat domain"/>
    <property type="match status" value="1"/>
</dbReference>
<evidence type="ECO:0000313" key="3">
    <source>
        <dbReference type="EMBL" id="KAJ7394245.1"/>
    </source>
</evidence>
<feature type="region of interest" description="Disordered" evidence="2">
    <location>
        <begin position="23"/>
        <end position="63"/>
    </location>
</feature>
<dbReference type="FunFam" id="1.25.40.10:FF:000283">
    <property type="entry name" value="Intraflagellar transport 88"/>
    <property type="match status" value="1"/>
</dbReference>